<keyword evidence="3" id="KW-0808">Transferase</keyword>
<dbReference type="InterPro" id="IPR018584">
    <property type="entry name" value="GT87"/>
</dbReference>
<dbReference type="InterPro" id="IPR016570">
    <property type="entry name" value="UCP010361"/>
</dbReference>
<evidence type="ECO:0000256" key="2">
    <source>
        <dbReference type="ARBA" id="ARBA00022475"/>
    </source>
</evidence>
<evidence type="ECO:0000256" key="8">
    <source>
        <dbReference type="SAM" id="Phobius"/>
    </source>
</evidence>
<keyword evidence="6 8" id="KW-0472">Membrane</keyword>
<comment type="similarity">
    <text evidence="7">Belongs to the glycosyltransferase 87 family.</text>
</comment>
<name>A0ABP5A8U1_9ACTN</name>
<reference evidence="10" key="1">
    <citation type="journal article" date="2019" name="Int. J. Syst. Evol. Microbiol.">
        <title>The Global Catalogue of Microorganisms (GCM) 10K type strain sequencing project: providing services to taxonomists for standard genome sequencing and annotation.</title>
        <authorList>
            <consortium name="The Broad Institute Genomics Platform"/>
            <consortium name="The Broad Institute Genome Sequencing Center for Infectious Disease"/>
            <person name="Wu L."/>
            <person name="Ma J."/>
        </authorList>
    </citation>
    <scope>NUCLEOTIDE SEQUENCE [LARGE SCALE GENOMIC DNA]</scope>
    <source>
        <strain evidence="10">JCM 14046</strain>
    </source>
</reference>
<feature type="transmembrane region" description="Helical" evidence="8">
    <location>
        <begin position="406"/>
        <end position="427"/>
    </location>
</feature>
<proteinExistence type="inferred from homology"/>
<feature type="transmembrane region" description="Helical" evidence="8">
    <location>
        <begin position="175"/>
        <end position="205"/>
    </location>
</feature>
<organism evidence="9 10">
    <name type="scientific">Nocardioides lentus</name>
    <dbReference type="NCBI Taxonomy" id="338077"/>
    <lineage>
        <taxon>Bacteria</taxon>
        <taxon>Bacillati</taxon>
        <taxon>Actinomycetota</taxon>
        <taxon>Actinomycetes</taxon>
        <taxon>Propionibacteriales</taxon>
        <taxon>Nocardioidaceae</taxon>
        <taxon>Nocardioides</taxon>
    </lineage>
</organism>
<dbReference type="RefSeq" id="WP_344002865.1">
    <property type="nucleotide sequence ID" value="NZ_BAAAMY010000001.1"/>
</dbReference>
<evidence type="ECO:0000256" key="3">
    <source>
        <dbReference type="ARBA" id="ARBA00022679"/>
    </source>
</evidence>
<keyword evidence="10" id="KW-1185">Reference proteome</keyword>
<evidence type="ECO:0000256" key="5">
    <source>
        <dbReference type="ARBA" id="ARBA00022989"/>
    </source>
</evidence>
<feature type="transmembrane region" description="Helical" evidence="8">
    <location>
        <begin position="335"/>
        <end position="354"/>
    </location>
</feature>
<evidence type="ECO:0000313" key="10">
    <source>
        <dbReference type="Proteomes" id="UP001501612"/>
    </source>
</evidence>
<dbReference type="PIRSF" id="PIRSF010361">
    <property type="entry name" value="UCP010361"/>
    <property type="match status" value="1"/>
</dbReference>
<feature type="transmembrane region" description="Helical" evidence="8">
    <location>
        <begin position="311"/>
        <end position="329"/>
    </location>
</feature>
<keyword evidence="4 8" id="KW-0812">Transmembrane</keyword>
<evidence type="ECO:0000256" key="4">
    <source>
        <dbReference type="ARBA" id="ARBA00022692"/>
    </source>
</evidence>
<evidence type="ECO:0000256" key="7">
    <source>
        <dbReference type="ARBA" id="ARBA00024033"/>
    </source>
</evidence>
<dbReference type="EMBL" id="BAAAMY010000001">
    <property type="protein sequence ID" value="GAA1906136.1"/>
    <property type="molecule type" value="Genomic_DNA"/>
</dbReference>
<dbReference type="Proteomes" id="UP001501612">
    <property type="component" value="Unassembled WGS sequence"/>
</dbReference>
<comment type="caution">
    <text evidence="9">The sequence shown here is derived from an EMBL/GenBank/DDBJ whole genome shotgun (WGS) entry which is preliminary data.</text>
</comment>
<accession>A0ABP5A8U1</accession>
<protein>
    <submittedName>
        <fullName evidence="9">Glycosyltransferase 87 family protein</fullName>
    </submittedName>
</protein>
<keyword evidence="5 8" id="KW-1133">Transmembrane helix</keyword>
<feature type="transmembrane region" description="Helical" evidence="8">
    <location>
        <begin position="142"/>
        <end position="163"/>
    </location>
</feature>
<sequence>MAGLAEAVGGPLGSRAGRHRWFTPMRVVLLLTAVCFALGMVQKAPCFDDTWNDADQRYAAMCYSDLPYLYTGRGFAELAWPYAEATAERYQVMEYPVAISYLAYGTAAATHLLLGTDDLAERSQRPVDALADPERLDAEVRWFVILSALALAAMTLGAAALLVRVNPGRPWDAVAFAVSPALALTGLVNWDLLAVLLVAGALWAWARERPLLTGALIGLGVAAKLYPLFLLGAVLVVCLRRRAWSDLAGASLAALVAWLALNLPAVWSSRSSWEVFWSFNSERGPDLGSLWLVWDQVTGSATSADVVNRVSLVLFALWCVGVLVVGLRGPSEPRLAQLAFLVVAGFLLVNKVYSPQYVLWLLPLAVIARPRWRDLLVWQAGEVLYFACVWWYLAGTLEAGSGGDSPFYWVAIVLRVAAELWLVAVVVRDVLRPERDPVGRPGQSRVTSSNDVVV</sequence>
<evidence type="ECO:0000256" key="6">
    <source>
        <dbReference type="ARBA" id="ARBA00023136"/>
    </source>
</evidence>
<keyword evidence="2" id="KW-1003">Cell membrane</keyword>
<evidence type="ECO:0000256" key="1">
    <source>
        <dbReference type="ARBA" id="ARBA00004651"/>
    </source>
</evidence>
<dbReference type="Pfam" id="PF09594">
    <property type="entry name" value="GT87"/>
    <property type="match status" value="1"/>
</dbReference>
<feature type="transmembrane region" description="Helical" evidence="8">
    <location>
        <begin position="375"/>
        <end position="394"/>
    </location>
</feature>
<feature type="transmembrane region" description="Helical" evidence="8">
    <location>
        <begin position="247"/>
        <end position="267"/>
    </location>
</feature>
<gene>
    <name evidence="9" type="ORF">GCM10009737_03660</name>
</gene>
<comment type="subcellular location">
    <subcellularLocation>
        <location evidence="1">Cell membrane</location>
        <topology evidence="1">Multi-pass membrane protein</topology>
    </subcellularLocation>
</comment>
<evidence type="ECO:0000313" key="9">
    <source>
        <dbReference type="EMBL" id="GAA1906136.1"/>
    </source>
</evidence>
<feature type="transmembrane region" description="Helical" evidence="8">
    <location>
        <begin position="211"/>
        <end position="235"/>
    </location>
</feature>